<evidence type="ECO:0000256" key="22">
    <source>
        <dbReference type="ARBA" id="ARBA00023277"/>
    </source>
</evidence>
<dbReference type="InParanoid" id="A0A7N4NPQ7"/>
<dbReference type="Gene3D" id="2.60.40.10">
    <property type="entry name" value="Immunoglobulins"/>
    <property type="match status" value="3"/>
</dbReference>
<dbReference type="InterPro" id="IPR003598">
    <property type="entry name" value="Ig_sub2"/>
</dbReference>
<dbReference type="InterPro" id="IPR003599">
    <property type="entry name" value="Ig_sub"/>
</dbReference>
<keyword evidence="9 28" id="KW-0808">Transferase</keyword>
<evidence type="ECO:0000256" key="12">
    <source>
        <dbReference type="ARBA" id="ARBA00022723"/>
    </source>
</evidence>
<dbReference type="InterPro" id="IPR036265">
    <property type="entry name" value="HIT-like_sf"/>
</dbReference>
<comment type="function">
    <text evidence="26">Receptor for interleukin-11 (IL11). The receptor systems for IL6, LIF, OSM, CNTF, IL11 and CT1 can utilize IL6ST for initiating signal transmission. The IL11/IL11RA/IL6ST complex may be involved in the control of proliferation and/or differentiation of skeletogenic progenitor or other mesenchymal cells. Essential for the normal development of craniofacial bones and teeth. Restricts suture fusion and tooth number.</text>
</comment>
<dbReference type="FunFam" id="3.30.428.10:FF:000002">
    <property type="entry name" value="Galactose-1-phosphate uridylyltransferase"/>
    <property type="match status" value="1"/>
</dbReference>
<dbReference type="SMART" id="SM00408">
    <property type="entry name" value="IGc2"/>
    <property type="match status" value="1"/>
</dbReference>
<dbReference type="GO" id="GO:0005737">
    <property type="term" value="C:cytoplasm"/>
    <property type="evidence" value="ECO:0007669"/>
    <property type="project" value="TreeGrafter"/>
</dbReference>
<evidence type="ECO:0000313" key="33">
    <source>
        <dbReference type="Ensembl" id="ENSSHAP00000026517.1"/>
    </source>
</evidence>
<dbReference type="GO" id="GO:0033499">
    <property type="term" value="P:galactose catabolic process via UDP-galactose, Leloir pathway"/>
    <property type="evidence" value="ECO:0007669"/>
    <property type="project" value="TreeGrafter"/>
</dbReference>
<reference evidence="33" key="2">
    <citation type="submission" date="2025-08" db="UniProtKB">
        <authorList>
            <consortium name="Ensembl"/>
        </authorList>
    </citation>
    <scope>IDENTIFICATION</scope>
</reference>
<dbReference type="Gene3D" id="3.30.428.10">
    <property type="entry name" value="HIT-like"/>
    <property type="match status" value="2"/>
</dbReference>
<reference evidence="33 34" key="1">
    <citation type="journal article" date="2011" name="Proc. Natl. Acad. Sci. U.S.A.">
        <title>Genetic diversity and population structure of the endangered marsupial Sarcophilus harrisii (Tasmanian devil).</title>
        <authorList>
            <person name="Miller W."/>
            <person name="Hayes V.M."/>
            <person name="Ratan A."/>
            <person name="Petersen D.C."/>
            <person name="Wittekindt N.E."/>
            <person name="Miller J."/>
            <person name="Walenz B."/>
            <person name="Knight J."/>
            <person name="Qi J."/>
            <person name="Zhao F."/>
            <person name="Wang Q."/>
            <person name="Bedoya-Reina O.C."/>
            <person name="Katiyar N."/>
            <person name="Tomsho L.P."/>
            <person name="Kasson L.M."/>
            <person name="Hardie R.A."/>
            <person name="Woodbridge P."/>
            <person name="Tindall E.A."/>
            <person name="Bertelsen M.F."/>
            <person name="Dixon D."/>
            <person name="Pyecroft S."/>
            <person name="Helgen K.M."/>
            <person name="Lesk A.M."/>
            <person name="Pringle T.H."/>
            <person name="Patterson N."/>
            <person name="Zhang Y."/>
            <person name="Kreiss A."/>
            <person name="Woods G.M."/>
            <person name="Jones M.E."/>
            <person name="Schuster S.C."/>
        </authorList>
    </citation>
    <scope>NUCLEOTIDE SEQUENCE [LARGE SCALE GENOMIC DNA]</scope>
</reference>
<comment type="function">
    <text evidence="25">Plays an important role in galactose metabolism.</text>
</comment>
<keyword evidence="21" id="KW-0325">Glycoprotein</keyword>
<dbReference type="InterPro" id="IPR003961">
    <property type="entry name" value="FN3_dom"/>
</dbReference>
<evidence type="ECO:0000256" key="8">
    <source>
        <dbReference type="ARBA" id="ARBA00022525"/>
    </source>
</evidence>
<accession>A0A7N4NPQ7</accession>
<keyword evidence="11 28" id="KW-0548">Nucleotidyltransferase</keyword>
<evidence type="ECO:0000256" key="3">
    <source>
        <dbReference type="ARBA" id="ARBA00004479"/>
    </source>
</evidence>
<dbReference type="GO" id="GO:0008270">
    <property type="term" value="F:zinc ion binding"/>
    <property type="evidence" value="ECO:0007669"/>
    <property type="project" value="InterPro"/>
</dbReference>
<dbReference type="InterPro" id="IPR005849">
    <property type="entry name" value="GalP_Utransf_N"/>
</dbReference>
<evidence type="ECO:0000256" key="7">
    <source>
        <dbReference type="ARBA" id="ARBA00010951"/>
    </source>
</evidence>
<dbReference type="GeneTree" id="ENSGT00940000160904"/>
<keyword evidence="13" id="KW-0732">Signal</keyword>
<evidence type="ECO:0000256" key="6">
    <source>
        <dbReference type="ARBA" id="ARBA00010890"/>
    </source>
</evidence>
<dbReference type="InterPro" id="IPR036179">
    <property type="entry name" value="Ig-like_dom_sf"/>
</dbReference>
<dbReference type="GO" id="GO:0016020">
    <property type="term" value="C:membrane"/>
    <property type="evidence" value="ECO:0007669"/>
    <property type="project" value="UniProtKB-SubCell"/>
</dbReference>
<evidence type="ECO:0000256" key="9">
    <source>
        <dbReference type="ARBA" id="ARBA00022679"/>
    </source>
</evidence>
<dbReference type="Pfam" id="PF00047">
    <property type="entry name" value="ig"/>
    <property type="match status" value="1"/>
</dbReference>
<evidence type="ECO:0000256" key="16">
    <source>
        <dbReference type="ARBA" id="ARBA00022989"/>
    </source>
</evidence>
<dbReference type="SUPFAM" id="SSF48726">
    <property type="entry name" value="Immunoglobulin"/>
    <property type="match status" value="1"/>
</dbReference>
<comment type="subunit">
    <text evidence="27">On IL11 binding, forms a multimer complex with IL6ST/gp130.</text>
</comment>
<feature type="domain" description="Ig-like" evidence="31">
    <location>
        <begin position="312"/>
        <end position="396"/>
    </location>
</feature>
<dbReference type="PROSITE" id="PS00117">
    <property type="entry name" value="GAL_P_UDP_TRANSF_I"/>
    <property type="match status" value="1"/>
</dbReference>
<evidence type="ECO:0000256" key="25">
    <source>
        <dbReference type="ARBA" id="ARBA00056769"/>
    </source>
</evidence>
<evidence type="ECO:0000256" key="21">
    <source>
        <dbReference type="ARBA" id="ARBA00023180"/>
    </source>
</evidence>
<evidence type="ECO:0000256" key="19">
    <source>
        <dbReference type="ARBA" id="ARBA00023157"/>
    </source>
</evidence>
<keyword evidence="8" id="KW-0964">Secreted</keyword>
<dbReference type="PANTHER" id="PTHR11943:SF1">
    <property type="entry name" value="GALACTOSE-1-PHOSPHATE URIDYLYLTRANSFERASE"/>
    <property type="match status" value="1"/>
</dbReference>
<dbReference type="SUPFAM" id="SSF49265">
    <property type="entry name" value="Fibronectin type III"/>
    <property type="match status" value="2"/>
</dbReference>
<dbReference type="InterPro" id="IPR019779">
    <property type="entry name" value="GalP_UDPtransf1_His-AS"/>
</dbReference>
<dbReference type="OrthoDB" id="418412at2759"/>
<evidence type="ECO:0000256" key="15">
    <source>
        <dbReference type="ARBA" id="ARBA00022833"/>
    </source>
</evidence>
<keyword evidence="20" id="KW-0675">Receptor</keyword>
<dbReference type="Pfam" id="PF02744">
    <property type="entry name" value="GalP_UDP_tr_C"/>
    <property type="match status" value="1"/>
</dbReference>
<dbReference type="NCBIfam" id="TIGR00209">
    <property type="entry name" value="galT_1"/>
    <property type="match status" value="1"/>
</dbReference>
<keyword evidence="23" id="KW-0393">Immunoglobulin domain</keyword>
<keyword evidence="14" id="KW-0677">Repeat</keyword>
<dbReference type="SMART" id="SM00409">
    <property type="entry name" value="IG"/>
    <property type="match status" value="1"/>
</dbReference>
<dbReference type="SUPFAM" id="SSF54197">
    <property type="entry name" value="HIT-like"/>
    <property type="match status" value="2"/>
</dbReference>
<dbReference type="FunFam" id="2.60.40.10:FF:000545">
    <property type="entry name" value="Interleukin-11 receptor subunit alpha"/>
    <property type="match status" value="1"/>
</dbReference>
<evidence type="ECO:0000259" key="32">
    <source>
        <dbReference type="PROSITE" id="PS50853"/>
    </source>
</evidence>
<sequence length="715" mass="78629">MTPATPLPRGRASNGQVNPNYEGTFLFNNDFPALQPDAPAPGPSDHPLFRAEAAQGVCKVLCFHPWSDITLPLMSVPEIRAVIDTWASVTEELGSQYPWVQIFENKGAMMGCSNPHPHCQVWASNFLPDVARREEQSQRTYKKQYGGPMLLEYGRQEAERKERVVLESEHWLVLVPFWAVWPFQTMLLPRRHVKRFPELSSVERDDLACIMKKLLTKYDNLFETSFPYSMGWHGAPTGAEAEADCDHWQLHAHYYPPLLRSGTIRKFMVGYEMLAQAQRDLTPEQMSSSCSGLGRVLVIVAAALVSVSPTGPEAWGPPGVQYGQLGETVVLLCPGVAPGTLISWHRANGRALLGAARSELGLGQQELVLERAENKDEGTYICQSQDGGAAGSVTLQLGYPPSRPMVSCRASDYENFSCSWSPSRVSGLPTRYIASYRKKIILGTERGRPALSADPRPCSLELPGATRCVVHGSEFWSQYRINVTEVNPLGASARLLDVSMQSILRPDPPQGLRVEPIPGAPRRLLVSWTYPSSWPLQPHFLLKFRLQYRPVGHLTWSMVEPAGLEEVITDAVAGLPHVVRVSARDFLDAGTWSDWSKEAWGTPSPAPAAFGPSARPSERPSETATQVQAQTEKEPGRPTLPRPSLQPNSQPLTEPGDPLEQVAVVTSLGVFSFVGLAAGALALLLWLRLRGHRKGAAPKPGFLAPMVQVKTMPVA</sequence>
<dbReference type="RefSeq" id="XP_031801281.1">
    <property type="nucleotide sequence ID" value="XM_031945421.1"/>
</dbReference>
<keyword evidence="12 28" id="KW-0479">Metal-binding</keyword>
<dbReference type="EC" id="2.7.7.12" evidence="28"/>
<dbReference type="CDD" id="cd00063">
    <property type="entry name" value="FN3"/>
    <property type="match status" value="1"/>
</dbReference>
<dbReference type="GO" id="GO:0005576">
    <property type="term" value="C:extracellular region"/>
    <property type="evidence" value="ECO:0007669"/>
    <property type="project" value="UniProtKB-SubCell"/>
</dbReference>
<keyword evidence="15" id="KW-0862">Zinc</keyword>
<evidence type="ECO:0000259" key="31">
    <source>
        <dbReference type="PROSITE" id="PS50835"/>
    </source>
</evidence>
<evidence type="ECO:0000256" key="4">
    <source>
        <dbReference type="ARBA" id="ARBA00004613"/>
    </source>
</evidence>
<keyword evidence="18 28" id="KW-0299">Galactose metabolism</keyword>
<evidence type="ECO:0000256" key="26">
    <source>
        <dbReference type="ARBA" id="ARBA00057962"/>
    </source>
</evidence>
<evidence type="ECO:0000256" key="14">
    <source>
        <dbReference type="ARBA" id="ARBA00022737"/>
    </source>
</evidence>
<keyword evidence="22 28" id="KW-0119">Carbohydrate metabolism</keyword>
<dbReference type="InterPro" id="IPR003530">
    <property type="entry name" value="Hematopoietin_rcpt_L_F3_CS"/>
</dbReference>
<evidence type="ECO:0000256" key="30">
    <source>
        <dbReference type="SAM" id="Phobius"/>
    </source>
</evidence>
<evidence type="ECO:0000256" key="28">
    <source>
        <dbReference type="RuleBase" id="RU000506"/>
    </source>
</evidence>
<dbReference type="PROSITE" id="PS50853">
    <property type="entry name" value="FN3"/>
    <property type="match status" value="2"/>
</dbReference>
<evidence type="ECO:0000256" key="2">
    <source>
        <dbReference type="ARBA" id="ARBA00001947"/>
    </source>
</evidence>
<feature type="domain" description="Fibronectin type-III" evidence="32">
    <location>
        <begin position="508"/>
        <end position="605"/>
    </location>
</feature>
<evidence type="ECO:0000256" key="23">
    <source>
        <dbReference type="ARBA" id="ARBA00023319"/>
    </source>
</evidence>
<dbReference type="AlphaFoldDB" id="A0A7N4NPQ7"/>
<keyword evidence="10 30" id="KW-0812">Transmembrane</keyword>
<dbReference type="InterPro" id="IPR001937">
    <property type="entry name" value="GalP_UDPtransf1"/>
</dbReference>
<evidence type="ECO:0000256" key="11">
    <source>
        <dbReference type="ARBA" id="ARBA00022695"/>
    </source>
</evidence>
<keyword evidence="16 30" id="KW-1133">Transmembrane helix</keyword>
<dbReference type="FunCoup" id="A0A7N4NPQ7">
    <property type="interactions" value="372"/>
</dbReference>
<keyword evidence="17 30" id="KW-0472">Membrane</keyword>
<comment type="function">
    <text evidence="24">Soluble form of IL11 receptor (sIL11RA) that acts as an agonist of IL11 activity. The IL11:sIL11RA complex binds to IL6ST/gp130 on cell surfaces and induces signaling also on cells that do not express membrane-bound IL11RA in a process called IL11 trans-signaling.</text>
</comment>
<dbReference type="Proteomes" id="UP000007648">
    <property type="component" value="Unassembled WGS sequence"/>
</dbReference>
<dbReference type="InterPro" id="IPR013783">
    <property type="entry name" value="Ig-like_fold"/>
</dbReference>
<dbReference type="UniPathway" id="UPA00214"/>
<dbReference type="PROSITE" id="PS01354">
    <property type="entry name" value="HEMATOPO_REC_L_F3"/>
    <property type="match status" value="1"/>
</dbReference>
<feature type="transmembrane region" description="Helical" evidence="30">
    <location>
        <begin position="662"/>
        <end position="687"/>
    </location>
</feature>
<dbReference type="FunFam" id="3.30.428.10:FF:000001">
    <property type="entry name" value="Galactose-1-phosphate uridylyltransferase"/>
    <property type="match status" value="1"/>
</dbReference>
<dbReference type="GO" id="GO:0008108">
    <property type="term" value="F:UDP-glucose:hexose-1-phosphate uridylyltransferase activity"/>
    <property type="evidence" value="ECO:0007669"/>
    <property type="project" value="UniProtKB-EC"/>
</dbReference>
<proteinExistence type="inferred from homology"/>
<keyword evidence="34" id="KW-1185">Reference proteome</keyword>
<feature type="domain" description="Fibronectin type-III" evidence="32">
    <location>
        <begin position="400"/>
        <end position="507"/>
    </location>
</feature>
<dbReference type="PROSITE" id="PS50835">
    <property type="entry name" value="IG_LIKE"/>
    <property type="match status" value="1"/>
</dbReference>
<comment type="subcellular location">
    <subcellularLocation>
        <location evidence="3">Membrane</location>
        <topology evidence="3">Single-pass type I membrane protein</topology>
    </subcellularLocation>
    <subcellularLocation>
        <location evidence="4">Secreted</location>
    </subcellularLocation>
</comment>
<evidence type="ECO:0000256" key="5">
    <source>
        <dbReference type="ARBA" id="ARBA00004947"/>
    </source>
</evidence>
<dbReference type="InterPro" id="IPR013151">
    <property type="entry name" value="Immunoglobulin_dom"/>
</dbReference>
<name>A0A7N4NPQ7_SARHA</name>
<dbReference type="InterPro" id="IPR036116">
    <property type="entry name" value="FN3_sf"/>
</dbReference>
<evidence type="ECO:0000256" key="29">
    <source>
        <dbReference type="SAM" id="MobiDB-lite"/>
    </source>
</evidence>
<evidence type="ECO:0000256" key="13">
    <source>
        <dbReference type="ARBA" id="ARBA00022729"/>
    </source>
</evidence>
<protein>
    <recommendedName>
        <fullName evidence="28">Galactose-1-phosphate uridylyltransferase</fullName>
        <ecNumber evidence="28">2.7.7.12</ecNumber>
    </recommendedName>
</protein>
<dbReference type="FunFam" id="2.60.40.10:FF:000136">
    <property type="entry name" value="Ciliary neurotrophic factor receptor alpha"/>
    <property type="match status" value="1"/>
</dbReference>
<evidence type="ECO:0000313" key="34">
    <source>
        <dbReference type="Proteomes" id="UP000007648"/>
    </source>
</evidence>
<keyword evidence="19" id="KW-1015">Disulfide bond</keyword>
<evidence type="ECO:0000256" key="24">
    <source>
        <dbReference type="ARBA" id="ARBA00056261"/>
    </source>
</evidence>
<comment type="similarity">
    <text evidence="6">Belongs to the type I cytokine receptor family. Type 3 subfamily.</text>
</comment>
<dbReference type="Ensembl" id="ENSSHAT00000047726.1">
    <property type="protein sequence ID" value="ENSSHAP00000026517.1"/>
    <property type="gene ID" value="ENSSHAG00000017339.2"/>
</dbReference>
<dbReference type="SMART" id="SM00060">
    <property type="entry name" value="FN3"/>
    <property type="match status" value="2"/>
</dbReference>
<comment type="cofactor">
    <cofactor evidence="2">
        <name>Zn(2+)</name>
        <dbReference type="ChEBI" id="CHEBI:29105"/>
    </cofactor>
</comment>
<comment type="catalytic activity">
    <reaction evidence="1 28">
        <text>alpha-D-galactose 1-phosphate + UDP-alpha-D-glucose = alpha-D-glucose 1-phosphate + UDP-alpha-D-galactose</text>
        <dbReference type="Rhea" id="RHEA:13989"/>
        <dbReference type="ChEBI" id="CHEBI:58336"/>
        <dbReference type="ChEBI" id="CHEBI:58601"/>
        <dbReference type="ChEBI" id="CHEBI:58885"/>
        <dbReference type="ChEBI" id="CHEBI:66914"/>
        <dbReference type="EC" id="2.7.7.12"/>
    </reaction>
</comment>
<organism evidence="33 34">
    <name type="scientific">Sarcophilus harrisii</name>
    <name type="common">Tasmanian devil</name>
    <name type="synonym">Sarcophilus laniarius</name>
    <dbReference type="NCBI Taxonomy" id="9305"/>
    <lineage>
        <taxon>Eukaryota</taxon>
        <taxon>Metazoa</taxon>
        <taxon>Chordata</taxon>
        <taxon>Craniata</taxon>
        <taxon>Vertebrata</taxon>
        <taxon>Euteleostomi</taxon>
        <taxon>Mammalia</taxon>
        <taxon>Metatheria</taxon>
        <taxon>Dasyuromorphia</taxon>
        <taxon>Dasyuridae</taxon>
        <taxon>Sarcophilus</taxon>
    </lineage>
</organism>
<comment type="pathway">
    <text evidence="5 28">Carbohydrate metabolism; galactose metabolism.</text>
</comment>
<comment type="similarity">
    <text evidence="7 28">Belongs to the galactose-1-phosphate uridylyltransferase type 1 family.</text>
</comment>
<evidence type="ECO:0000256" key="10">
    <source>
        <dbReference type="ARBA" id="ARBA00022692"/>
    </source>
</evidence>
<reference evidence="33" key="3">
    <citation type="submission" date="2025-09" db="UniProtKB">
        <authorList>
            <consortium name="Ensembl"/>
        </authorList>
    </citation>
    <scope>IDENTIFICATION</scope>
</reference>
<gene>
    <name evidence="33" type="primary">GALT</name>
</gene>
<evidence type="ECO:0000256" key="27">
    <source>
        <dbReference type="ARBA" id="ARBA00063104"/>
    </source>
</evidence>
<dbReference type="CTD" id="2592"/>
<dbReference type="InterPro" id="IPR007110">
    <property type="entry name" value="Ig-like_dom"/>
</dbReference>
<evidence type="ECO:0000256" key="17">
    <source>
        <dbReference type="ARBA" id="ARBA00023136"/>
    </source>
</evidence>
<evidence type="ECO:0000256" key="1">
    <source>
        <dbReference type="ARBA" id="ARBA00001107"/>
    </source>
</evidence>
<dbReference type="KEGG" id="shr:100921841"/>
<feature type="region of interest" description="Disordered" evidence="29">
    <location>
        <begin position="597"/>
        <end position="657"/>
    </location>
</feature>
<evidence type="ECO:0000256" key="18">
    <source>
        <dbReference type="ARBA" id="ARBA00023144"/>
    </source>
</evidence>
<evidence type="ECO:0000256" key="20">
    <source>
        <dbReference type="ARBA" id="ARBA00023170"/>
    </source>
</evidence>
<dbReference type="FunFam" id="2.60.40.10:FF:004841">
    <property type="match status" value="1"/>
</dbReference>
<dbReference type="CDD" id="cd00608">
    <property type="entry name" value="GalT"/>
    <property type="match status" value="1"/>
</dbReference>
<dbReference type="Pfam" id="PF01087">
    <property type="entry name" value="GalP_UDP_transf"/>
    <property type="match status" value="1"/>
</dbReference>
<dbReference type="GeneID" id="100921841"/>
<dbReference type="GO" id="GO:0004896">
    <property type="term" value="F:cytokine receptor activity"/>
    <property type="evidence" value="ECO:0007669"/>
    <property type="project" value="InterPro"/>
</dbReference>
<dbReference type="InterPro" id="IPR005850">
    <property type="entry name" value="GalP_Utransf_C"/>
</dbReference>
<dbReference type="PANTHER" id="PTHR11943">
    <property type="entry name" value="GALACTOSE-1-PHOSPHATE URIDYLYLTRANSFERASE"/>
    <property type="match status" value="1"/>
</dbReference>